<comment type="subcellular location">
    <subcellularLocation>
        <location evidence="1">Cell membrane</location>
        <topology evidence="1">Multi-pass membrane protein</topology>
    </subcellularLocation>
</comment>
<organism evidence="8 9">
    <name type="scientific">Gemmobacter aquatilis</name>
    <dbReference type="NCBI Taxonomy" id="933059"/>
    <lineage>
        <taxon>Bacteria</taxon>
        <taxon>Pseudomonadati</taxon>
        <taxon>Pseudomonadota</taxon>
        <taxon>Alphaproteobacteria</taxon>
        <taxon>Rhodobacterales</taxon>
        <taxon>Paracoccaceae</taxon>
        <taxon>Gemmobacter</taxon>
    </lineage>
</organism>
<gene>
    <name evidence="8" type="ORF">SAMN04488103_11423</name>
</gene>
<name>A0A1H8MPN8_9RHOB</name>
<evidence type="ECO:0000256" key="6">
    <source>
        <dbReference type="ARBA" id="ARBA00023136"/>
    </source>
</evidence>
<dbReference type="InterPro" id="IPR051539">
    <property type="entry name" value="T4SS-coupling_protein"/>
</dbReference>
<keyword evidence="5 7" id="KW-1133">Transmembrane helix</keyword>
<evidence type="ECO:0000256" key="5">
    <source>
        <dbReference type="ARBA" id="ARBA00022989"/>
    </source>
</evidence>
<evidence type="ECO:0000256" key="1">
    <source>
        <dbReference type="ARBA" id="ARBA00004651"/>
    </source>
</evidence>
<dbReference type="Gene3D" id="3.40.50.300">
    <property type="entry name" value="P-loop containing nucleotide triphosphate hydrolases"/>
    <property type="match status" value="1"/>
</dbReference>
<dbReference type="EMBL" id="FOCE01000014">
    <property type="protein sequence ID" value="SEO19355.1"/>
    <property type="molecule type" value="Genomic_DNA"/>
</dbReference>
<dbReference type="SUPFAM" id="SSF52540">
    <property type="entry name" value="P-loop containing nucleoside triphosphate hydrolases"/>
    <property type="match status" value="1"/>
</dbReference>
<dbReference type="PANTHER" id="PTHR37937">
    <property type="entry name" value="CONJUGATIVE TRANSFER: DNA TRANSPORT"/>
    <property type="match status" value="1"/>
</dbReference>
<keyword evidence="4 7" id="KW-0812">Transmembrane</keyword>
<accession>A0A1H8MPN8</accession>
<dbReference type="OrthoDB" id="9759295at2"/>
<evidence type="ECO:0000256" key="2">
    <source>
        <dbReference type="ARBA" id="ARBA00008806"/>
    </source>
</evidence>
<evidence type="ECO:0000256" key="3">
    <source>
        <dbReference type="ARBA" id="ARBA00022475"/>
    </source>
</evidence>
<dbReference type="PANTHER" id="PTHR37937:SF1">
    <property type="entry name" value="CONJUGATIVE TRANSFER: DNA TRANSPORT"/>
    <property type="match status" value="1"/>
</dbReference>
<evidence type="ECO:0000256" key="7">
    <source>
        <dbReference type="SAM" id="Phobius"/>
    </source>
</evidence>
<proteinExistence type="inferred from homology"/>
<dbReference type="Pfam" id="PF02534">
    <property type="entry name" value="T4SS-DNA_transf"/>
    <property type="match status" value="1"/>
</dbReference>
<dbReference type="AlphaFoldDB" id="A0A1H8MPN8"/>
<evidence type="ECO:0000256" key="4">
    <source>
        <dbReference type="ARBA" id="ARBA00022692"/>
    </source>
</evidence>
<keyword evidence="3" id="KW-1003">Cell membrane</keyword>
<evidence type="ECO:0000313" key="9">
    <source>
        <dbReference type="Proteomes" id="UP000198761"/>
    </source>
</evidence>
<comment type="similarity">
    <text evidence="2">Belongs to the VirD4/TraG family.</text>
</comment>
<protein>
    <submittedName>
        <fullName evidence="8">Type IV secretion system protein VirD4</fullName>
    </submittedName>
</protein>
<dbReference type="GO" id="GO:0005886">
    <property type="term" value="C:plasma membrane"/>
    <property type="evidence" value="ECO:0007669"/>
    <property type="project" value="UniProtKB-SubCell"/>
</dbReference>
<dbReference type="InterPro" id="IPR027417">
    <property type="entry name" value="P-loop_NTPase"/>
</dbReference>
<dbReference type="Proteomes" id="UP000198761">
    <property type="component" value="Unassembled WGS sequence"/>
</dbReference>
<dbReference type="CDD" id="cd01127">
    <property type="entry name" value="TrwB_TraG_TraD_VirD4"/>
    <property type="match status" value="2"/>
</dbReference>
<dbReference type="RefSeq" id="WP_091303466.1">
    <property type="nucleotide sequence ID" value="NZ_FOCE01000014.1"/>
</dbReference>
<dbReference type="InterPro" id="IPR003688">
    <property type="entry name" value="TraG/VirD4"/>
</dbReference>
<evidence type="ECO:0000313" key="8">
    <source>
        <dbReference type="EMBL" id="SEO19355.1"/>
    </source>
</evidence>
<feature type="transmembrane region" description="Helical" evidence="7">
    <location>
        <begin position="6"/>
        <end position="30"/>
    </location>
</feature>
<sequence>MQRITLLLPLGLTSGLLVGLIVGGLVLNLILGRDPNATGIFVLLAEFPGFARLTSVPWLLPWQIVGGSTVLFTIAAVALTFRQQLTEYGQAKFQAKPEMKANGLLQPLGAGMVFGKLGAPSKTAPYVSATFQKFPHCLVVAPTRAGKGVGYVIPNTLLFNGSIVVLDVKGEIFEATSRHRQAEGDAVYRFSPFDFEHPTHRYNPLERVARIENPEQRYTELAKISDYFLTVSDKGTAGDFLTEGRELFVAAGLLAIERAKPTIGEISRILFGRGATQEVYGEHAEEVRHPNAAQTFRKFAGYSDRTLSSHASVLGGAGMTLWNNPAVDRATSGNDFSFADLRKRPMSIYVVVNADDIRTLSPLVRLFFGELIATMRSTLPDPKSEPWPVMVMLDEFDQLGPMPIVEQALKQLAGHGARVSIITQSIPGLDNIYGENVRLSLESAAGMKLYLAANDKKTAGEISDALGKTTKLSVSDSVSRDRDFMQRRSVSRRMEERPLLTPDEVRRLSPDQAILIPERQNPLLVHRIVYFQDPTFRKLFEAQKGDLPYPLAEVAAVQILTERMEALERRLADRMVVDFVRPEKVKAAAPVAAEPKLAAEILAREEILPEADIAAVDTEMPETAAQPEVVAEAEVNLDALKPPITISVSRMNKFSQKLTGLEL</sequence>
<keyword evidence="6 7" id="KW-0472">Membrane</keyword>
<dbReference type="STRING" id="933059.SAMN04488103_11423"/>
<keyword evidence="9" id="KW-1185">Reference proteome</keyword>
<reference evidence="8 9" key="1">
    <citation type="submission" date="2016-10" db="EMBL/GenBank/DDBJ databases">
        <authorList>
            <person name="de Groot N.N."/>
        </authorList>
    </citation>
    <scope>NUCLEOTIDE SEQUENCE [LARGE SCALE GENOMIC DNA]</scope>
    <source>
        <strain evidence="8 9">DSM 3857</strain>
    </source>
</reference>
<feature type="transmembrane region" description="Helical" evidence="7">
    <location>
        <begin position="60"/>
        <end position="81"/>
    </location>
</feature>